<evidence type="ECO:0008006" key="2">
    <source>
        <dbReference type="Google" id="ProtNLM"/>
    </source>
</evidence>
<accession>A0A6N3BDS8</accession>
<dbReference type="InterPro" id="IPR024524">
    <property type="entry name" value="DUF3800"/>
</dbReference>
<dbReference type="Pfam" id="PF12686">
    <property type="entry name" value="DUF3800"/>
    <property type="match status" value="1"/>
</dbReference>
<organism evidence="1">
    <name type="scientific">Intestinibacter bartlettii</name>
    <dbReference type="NCBI Taxonomy" id="261299"/>
    <lineage>
        <taxon>Bacteria</taxon>
        <taxon>Bacillati</taxon>
        <taxon>Bacillota</taxon>
        <taxon>Clostridia</taxon>
        <taxon>Peptostreptococcales</taxon>
        <taxon>Peptostreptococcaceae</taxon>
        <taxon>Intestinibacter</taxon>
    </lineage>
</organism>
<reference evidence="1" key="1">
    <citation type="submission" date="2019-11" db="EMBL/GenBank/DDBJ databases">
        <authorList>
            <person name="Feng L."/>
        </authorList>
    </citation>
    <scope>NUCLEOTIDE SEQUENCE</scope>
    <source>
        <strain evidence="1">IbartlettiiLFYP30</strain>
    </source>
</reference>
<sequence length="239" mass="28161">MAISEGKDLTVFVDESGIIAKQYSDKDDYFIISLLCVENEKIPFLKKMFTKYRLQVVKRKAELLKELTVNKEVKGSSLSESEKNTIYSKILDKCTDGFELSIIVLNNNTTTQKFRSNSSRSFNYLIKEYLEIYFKRHSCFKNINSINFIIDERNVATGAKFTLEEYLNTELNLTEHFCNNDIKVHYADSKKYILLQMTDFISNTYFRYYQKKDNKAEDNINLLNNRACNKKVFFFKNKK</sequence>
<dbReference type="RefSeq" id="WP_024047755.1">
    <property type="nucleotide sequence ID" value="NZ_CACRUE010000024.1"/>
</dbReference>
<name>A0A6N3BDS8_9FIRM</name>
<dbReference type="EMBL" id="CACRUE010000024">
    <property type="protein sequence ID" value="VYU03016.1"/>
    <property type="molecule type" value="Genomic_DNA"/>
</dbReference>
<gene>
    <name evidence="1" type="ORF">IBLFYP30_01564</name>
</gene>
<protein>
    <recommendedName>
        <fullName evidence="2">DUF3800 domain-containing protein</fullName>
    </recommendedName>
</protein>
<proteinExistence type="predicted"/>
<dbReference type="AlphaFoldDB" id="A0A6N3BDS8"/>
<evidence type="ECO:0000313" key="1">
    <source>
        <dbReference type="EMBL" id="VYU03016.1"/>
    </source>
</evidence>